<feature type="signal peptide" evidence="7">
    <location>
        <begin position="1"/>
        <end position="23"/>
    </location>
</feature>
<dbReference type="PANTHER" id="PTHR24060">
    <property type="entry name" value="METABOTROPIC GLUTAMATE RECEPTOR"/>
    <property type="match status" value="1"/>
</dbReference>
<dbReference type="GO" id="GO:0004930">
    <property type="term" value="F:G protein-coupled receptor activity"/>
    <property type="evidence" value="ECO:0007669"/>
    <property type="project" value="InterPro"/>
</dbReference>
<comment type="subcellular location">
    <subcellularLocation>
        <location evidence="1">Membrane</location>
        <topology evidence="1">Multi-pass membrane protein</topology>
    </subcellularLocation>
</comment>
<evidence type="ECO:0000256" key="1">
    <source>
        <dbReference type="ARBA" id="ARBA00004141"/>
    </source>
</evidence>
<keyword evidence="9" id="KW-0675">Receptor</keyword>
<sequence>MILFGLLLLYAVNFAFILAPTEGTCGVRRFGLGLAYAIIFSGMLVKVMNIWRMMGYRGNQFLGESYHLTSPAALLVVAVGLVIIQVLLSSAWLILIPPTTGIHGG</sequence>
<organism evidence="9 10">
    <name type="scientific">Stegodyphus mimosarum</name>
    <name type="common">African social velvet spider</name>
    <dbReference type="NCBI Taxonomy" id="407821"/>
    <lineage>
        <taxon>Eukaryota</taxon>
        <taxon>Metazoa</taxon>
        <taxon>Ecdysozoa</taxon>
        <taxon>Arthropoda</taxon>
        <taxon>Chelicerata</taxon>
        <taxon>Arachnida</taxon>
        <taxon>Araneae</taxon>
        <taxon>Araneomorphae</taxon>
        <taxon>Entelegynae</taxon>
        <taxon>Eresoidea</taxon>
        <taxon>Eresidae</taxon>
        <taxon>Stegodyphus</taxon>
    </lineage>
</organism>
<dbReference type="InterPro" id="IPR050726">
    <property type="entry name" value="mGluR"/>
</dbReference>
<name>A0A087UTN7_STEMI</name>
<evidence type="ECO:0000313" key="10">
    <source>
        <dbReference type="Proteomes" id="UP000054359"/>
    </source>
</evidence>
<proteinExistence type="predicted"/>
<keyword evidence="4 6" id="KW-0472">Membrane</keyword>
<evidence type="ECO:0000256" key="7">
    <source>
        <dbReference type="SAM" id="SignalP"/>
    </source>
</evidence>
<gene>
    <name evidence="9" type="ORF">X975_07951</name>
</gene>
<evidence type="ECO:0000256" key="6">
    <source>
        <dbReference type="SAM" id="Phobius"/>
    </source>
</evidence>
<dbReference type="OrthoDB" id="6366218at2759"/>
<dbReference type="PRINTS" id="PR00248">
    <property type="entry name" value="GPCRMGR"/>
</dbReference>
<evidence type="ECO:0000256" key="5">
    <source>
        <dbReference type="ARBA" id="ARBA00023180"/>
    </source>
</evidence>
<evidence type="ECO:0000259" key="8">
    <source>
        <dbReference type="PROSITE" id="PS50259"/>
    </source>
</evidence>
<reference evidence="9 10" key="1">
    <citation type="submission" date="2013-11" db="EMBL/GenBank/DDBJ databases">
        <title>Genome sequencing of Stegodyphus mimosarum.</title>
        <authorList>
            <person name="Bechsgaard J."/>
        </authorList>
    </citation>
    <scope>NUCLEOTIDE SEQUENCE [LARGE SCALE GENOMIC DNA]</scope>
</reference>
<feature type="non-terminal residue" evidence="9">
    <location>
        <position position="105"/>
    </location>
</feature>
<dbReference type="Pfam" id="PF00003">
    <property type="entry name" value="7tm_3"/>
    <property type="match status" value="1"/>
</dbReference>
<dbReference type="EMBL" id="KK121567">
    <property type="protein sequence ID" value="KFM80726.1"/>
    <property type="molecule type" value="Genomic_DNA"/>
</dbReference>
<keyword evidence="3 6" id="KW-1133">Transmembrane helix</keyword>
<feature type="transmembrane region" description="Helical" evidence="6">
    <location>
        <begin position="72"/>
        <end position="95"/>
    </location>
</feature>
<dbReference type="STRING" id="407821.A0A087UTN7"/>
<feature type="chain" id="PRO_5001830974" evidence="7">
    <location>
        <begin position="24"/>
        <end position="105"/>
    </location>
</feature>
<keyword evidence="5" id="KW-0325">Glycoprotein</keyword>
<dbReference type="InterPro" id="IPR000337">
    <property type="entry name" value="GPCR_3"/>
</dbReference>
<dbReference type="Proteomes" id="UP000054359">
    <property type="component" value="Unassembled WGS sequence"/>
</dbReference>
<keyword evidence="10" id="KW-1185">Reference proteome</keyword>
<dbReference type="GO" id="GO:0016020">
    <property type="term" value="C:membrane"/>
    <property type="evidence" value="ECO:0007669"/>
    <property type="project" value="UniProtKB-SubCell"/>
</dbReference>
<evidence type="ECO:0000256" key="3">
    <source>
        <dbReference type="ARBA" id="ARBA00022989"/>
    </source>
</evidence>
<keyword evidence="7" id="KW-0732">Signal</keyword>
<feature type="transmembrane region" description="Helical" evidence="6">
    <location>
        <begin position="33"/>
        <end position="51"/>
    </location>
</feature>
<dbReference type="AlphaFoldDB" id="A0A087UTN7"/>
<protein>
    <submittedName>
        <fullName evidence="9">Metabotropic glutamate receptor</fullName>
    </submittedName>
</protein>
<accession>A0A087UTN7</accession>
<keyword evidence="2 6" id="KW-0812">Transmembrane</keyword>
<evidence type="ECO:0000256" key="2">
    <source>
        <dbReference type="ARBA" id="ARBA00022692"/>
    </source>
</evidence>
<evidence type="ECO:0000313" key="9">
    <source>
        <dbReference type="EMBL" id="KFM80726.1"/>
    </source>
</evidence>
<feature type="domain" description="G-protein coupled receptors family 3 profile" evidence="8">
    <location>
        <begin position="1"/>
        <end position="105"/>
    </location>
</feature>
<dbReference type="InterPro" id="IPR017978">
    <property type="entry name" value="GPCR_3_C"/>
</dbReference>
<evidence type="ECO:0000256" key="4">
    <source>
        <dbReference type="ARBA" id="ARBA00023136"/>
    </source>
</evidence>
<dbReference type="PROSITE" id="PS50259">
    <property type="entry name" value="G_PROTEIN_RECEP_F3_4"/>
    <property type="match status" value="1"/>
</dbReference>